<evidence type="ECO:0000313" key="1">
    <source>
        <dbReference type="EMBL" id="CAI2195104.1"/>
    </source>
</evidence>
<keyword evidence="2" id="KW-1185">Reference proteome</keyword>
<evidence type="ECO:0000313" key="2">
    <source>
        <dbReference type="Proteomes" id="UP001153678"/>
    </source>
</evidence>
<reference evidence="1" key="1">
    <citation type="submission" date="2022-08" db="EMBL/GenBank/DDBJ databases">
        <authorList>
            <person name="Kallberg Y."/>
            <person name="Tangrot J."/>
            <person name="Rosling A."/>
        </authorList>
    </citation>
    <scope>NUCLEOTIDE SEQUENCE</scope>
    <source>
        <strain evidence="1">Wild A</strain>
    </source>
</reference>
<dbReference type="Proteomes" id="UP001153678">
    <property type="component" value="Unassembled WGS sequence"/>
</dbReference>
<comment type="caution">
    <text evidence="1">The sequence shown here is derived from an EMBL/GenBank/DDBJ whole genome shotgun (WGS) entry which is preliminary data.</text>
</comment>
<name>A0A9W4WYJ6_9GLOM</name>
<organism evidence="1 2">
    <name type="scientific">Funneliformis geosporum</name>
    <dbReference type="NCBI Taxonomy" id="1117311"/>
    <lineage>
        <taxon>Eukaryota</taxon>
        <taxon>Fungi</taxon>
        <taxon>Fungi incertae sedis</taxon>
        <taxon>Mucoromycota</taxon>
        <taxon>Glomeromycotina</taxon>
        <taxon>Glomeromycetes</taxon>
        <taxon>Glomerales</taxon>
        <taxon>Glomeraceae</taxon>
        <taxon>Funneliformis</taxon>
    </lineage>
</organism>
<protein>
    <submittedName>
        <fullName evidence="1">1823_t:CDS:1</fullName>
    </submittedName>
</protein>
<gene>
    <name evidence="1" type="ORF">FWILDA_LOCUS16909</name>
</gene>
<sequence>MILKNLEEFEKTIFSENDVILKTVKQNNNIISKELFDENQIIEQGLIHKLCLSISPKE</sequence>
<feature type="non-terminal residue" evidence="1">
    <location>
        <position position="58"/>
    </location>
</feature>
<dbReference type="AlphaFoldDB" id="A0A9W4WYJ6"/>
<dbReference type="EMBL" id="CAMKVN010011914">
    <property type="protein sequence ID" value="CAI2195104.1"/>
    <property type="molecule type" value="Genomic_DNA"/>
</dbReference>
<proteinExistence type="predicted"/>
<accession>A0A9W4WYJ6</accession>